<keyword evidence="3" id="KW-1185">Reference proteome</keyword>
<protein>
    <submittedName>
        <fullName evidence="2">Uncharacterized protein</fullName>
    </submittedName>
</protein>
<evidence type="ECO:0000313" key="3">
    <source>
        <dbReference type="Proteomes" id="UP001157125"/>
    </source>
</evidence>
<sequence length="65" mass="7143">MLSVDARRCGPDTYTESGYEVTTHGGKKGTGIDAVAWARKGQEPRGGGDPAELHGCRRHHRWIRP</sequence>
<feature type="region of interest" description="Disordered" evidence="1">
    <location>
        <begin position="1"/>
        <end position="29"/>
    </location>
</feature>
<gene>
    <name evidence="2" type="ORF">GCM10025876_36310</name>
</gene>
<feature type="compositionally biased region" description="Basic residues" evidence="1">
    <location>
        <begin position="56"/>
        <end position="65"/>
    </location>
</feature>
<evidence type="ECO:0000256" key="1">
    <source>
        <dbReference type="SAM" id="MobiDB-lite"/>
    </source>
</evidence>
<reference evidence="3" key="1">
    <citation type="journal article" date="2019" name="Int. J. Syst. Evol. Microbiol.">
        <title>The Global Catalogue of Microorganisms (GCM) 10K type strain sequencing project: providing services to taxonomists for standard genome sequencing and annotation.</title>
        <authorList>
            <consortium name="The Broad Institute Genomics Platform"/>
            <consortium name="The Broad Institute Genome Sequencing Center for Infectious Disease"/>
            <person name="Wu L."/>
            <person name="Ma J."/>
        </authorList>
    </citation>
    <scope>NUCLEOTIDE SEQUENCE [LARGE SCALE GENOMIC DNA]</scope>
    <source>
        <strain evidence="3">NBRC 112299</strain>
    </source>
</reference>
<dbReference type="EMBL" id="BSUN01000001">
    <property type="protein sequence ID" value="GMA37427.1"/>
    <property type="molecule type" value="Genomic_DNA"/>
</dbReference>
<feature type="compositionally biased region" description="Basic and acidic residues" evidence="1">
    <location>
        <begin position="1"/>
        <end position="10"/>
    </location>
</feature>
<evidence type="ECO:0000313" key="2">
    <source>
        <dbReference type="EMBL" id="GMA37427.1"/>
    </source>
</evidence>
<proteinExistence type="predicted"/>
<feature type="region of interest" description="Disordered" evidence="1">
    <location>
        <begin position="41"/>
        <end position="65"/>
    </location>
</feature>
<organism evidence="2 3">
    <name type="scientific">Demequina litorisediminis</name>
    <dbReference type="NCBI Taxonomy" id="1849022"/>
    <lineage>
        <taxon>Bacteria</taxon>
        <taxon>Bacillati</taxon>
        <taxon>Actinomycetota</taxon>
        <taxon>Actinomycetes</taxon>
        <taxon>Micrococcales</taxon>
        <taxon>Demequinaceae</taxon>
        <taxon>Demequina</taxon>
    </lineage>
</organism>
<accession>A0ABQ6IJU4</accession>
<dbReference type="Proteomes" id="UP001157125">
    <property type="component" value="Unassembled WGS sequence"/>
</dbReference>
<name>A0ABQ6IJU4_9MICO</name>
<comment type="caution">
    <text evidence="2">The sequence shown here is derived from an EMBL/GenBank/DDBJ whole genome shotgun (WGS) entry which is preliminary data.</text>
</comment>